<name>A0A2D0NDY2_FLAN2</name>
<dbReference type="InterPro" id="IPR036890">
    <property type="entry name" value="HATPase_C_sf"/>
</dbReference>
<dbReference type="PROSITE" id="PS50109">
    <property type="entry name" value="HIS_KIN"/>
    <property type="match status" value="1"/>
</dbReference>
<protein>
    <recommendedName>
        <fullName evidence="2">histidine kinase</fullName>
        <ecNumber evidence="2">2.7.13.3</ecNumber>
    </recommendedName>
</protein>
<feature type="domain" description="Histidine kinase" evidence="14">
    <location>
        <begin position="214"/>
        <end position="434"/>
    </location>
</feature>
<feature type="modified residue" description="4-aspartylphosphate" evidence="11">
    <location>
        <position position="526"/>
    </location>
</feature>
<dbReference type="InterPro" id="IPR036097">
    <property type="entry name" value="HisK_dim/P_sf"/>
</dbReference>
<dbReference type="InterPro" id="IPR003594">
    <property type="entry name" value="HATPase_dom"/>
</dbReference>
<keyword evidence="9 12" id="KW-0472">Membrane</keyword>
<dbReference type="CDD" id="cd17574">
    <property type="entry name" value="REC_OmpR"/>
    <property type="match status" value="1"/>
</dbReference>
<evidence type="ECO:0000256" key="8">
    <source>
        <dbReference type="ARBA" id="ARBA00023125"/>
    </source>
</evidence>
<keyword evidence="5" id="KW-0418">Kinase</keyword>
<evidence type="ECO:0000256" key="6">
    <source>
        <dbReference type="ARBA" id="ARBA00023012"/>
    </source>
</evidence>
<dbReference type="PRINTS" id="PR00344">
    <property type="entry name" value="BCTRLSENSOR"/>
</dbReference>
<feature type="domain" description="Response regulatory" evidence="15">
    <location>
        <begin position="473"/>
        <end position="593"/>
    </location>
</feature>
<dbReference type="PANTHER" id="PTHR43547">
    <property type="entry name" value="TWO-COMPONENT HISTIDINE KINASE"/>
    <property type="match status" value="1"/>
</dbReference>
<dbReference type="InterPro" id="IPR003661">
    <property type="entry name" value="HisK_dim/P_dom"/>
</dbReference>
<dbReference type="GO" id="GO:0043565">
    <property type="term" value="F:sequence-specific DNA binding"/>
    <property type="evidence" value="ECO:0007669"/>
    <property type="project" value="InterPro"/>
</dbReference>
<dbReference type="Proteomes" id="UP000223913">
    <property type="component" value="Unassembled WGS sequence"/>
</dbReference>
<dbReference type="Pfam" id="PF07495">
    <property type="entry name" value="Y_Y_Y"/>
    <property type="match status" value="1"/>
</dbReference>
<evidence type="ECO:0000256" key="1">
    <source>
        <dbReference type="ARBA" id="ARBA00000085"/>
    </source>
</evidence>
<dbReference type="FunFam" id="1.10.287.130:FF:000001">
    <property type="entry name" value="Two-component sensor histidine kinase"/>
    <property type="match status" value="1"/>
</dbReference>
<keyword evidence="12" id="KW-1133">Transmembrane helix</keyword>
<keyword evidence="4" id="KW-0808">Transferase</keyword>
<dbReference type="InterPro" id="IPR009057">
    <property type="entry name" value="Homeodomain-like_sf"/>
</dbReference>
<evidence type="ECO:0000259" key="15">
    <source>
        <dbReference type="PROSITE" id="PS50110"/>
    </source>
</evidence>
<dbReference type="SMART" id="SM00388">
    <property type="entry name" value="HisKA"/>
    <property type="match status" value="1"/>
</dbReference>
<organism evidence="16 17">
    <name type="scientific">Flavilitoribacter nigricans (strain ATCC 23147 / DSM 23189 / NBRC 102662 / NCIMB 1420 / SS-2)</name>
    <name type="common">Lewinella nigricans</name>
    <dbReference type="NCBI Taxonomy" id="1122177"/>
    <lineage>
        <taxon>Bacteria</taxon>
        <taxon>Pseudomonadati</taxon>
        <taxon>Bacteroidota</taxon>
        <taxon>Saprospiria</taxon>
        <taxon>Saprospirales</taxon>
        <taxon>Lewinellaceae</taxon>
        <taxon>Flavilitoribacter</taxon>
    </lineage>
</organism>
<evidence type="ECO:0000259" key="14">
    <source>
        <dbReference type="PROSITE" id="PS50109"/>
    </source>
</evidence>
<accession>A0A2D0NDY2</accession>
<reference evidence="16 17" key="1">
    <citation type="submission" date="2017-10" db="EMBL/GenBank/DDBJ databases">
        <title>The draft genome sequence of Lewinella nigricans NBRC 102662.</title>
        <authorList>
            <person name="Wang K."/>
        </authorList>
    </citation>
    <scope>NUCLEOTIDE SEQUENCE [LARGE SCALE GENOMIC DNA]</scope>
    <source>
        <strain evidence="16 17">NBRC 102662</strain>
    </source>
</reference>
<dbReference type="InterPro" id="IPR018062">
    <property type="entry name" value="HTH_AraC-typ_CS"/>
</dbReference>
<keyword evidence="3 11" id="KW-0597">Phosphoprotein</keyword>
<keyword evidence="17" id="KW-1185">Reference proteome</keyword>
<dbReference type="PANTHER" id="PTHR43547:SF2">
    <property type="entry name" value="HYBRID SIGNAL TRANSDUCTION HISTIDINE KINASE C"/>
    <property type="match status" value="1"/>
</dbReference>
<evidence type="ECO:0000256" key="12">
    <source>
        <dbReference type="SAM" id="Phobius"/>
    </source>
</evidence>
<dbReference type="OrthoDB" id="358279at2"/>
<dbReference type="EC" id="2.7.13.3" evidence="2"/>
<evidence type="ECO:0000256" key="11">
    <source>
        <dbReference type="PROSITE-ProRule" id="PRU00169"/>
    </source>
</evidence>
<dbReference type="Gene3D" id="1.10.10.60">
    <property type="entry name" value="Homeodomain-like"/>
    <property type="match status" value="2"/>
</dbReference>
<dbReference type="SMART" id="SM00387">
    <property type="entry name" value="HATPase_c"/>
    <property type="match status" value="1"/>
</dbReference>
<dbReference type="InterPro" id="IPR011006">
    <property type="entry name" value="CheY-like_superfamily"/>
</dbReference>
<dbReference type="PROSITE" id="PS01124">
    <property type="entry name" value="HTH_ARAC_FAMILY_2"/>
    <property type="match status" value="1"/>
</dbReference>
<dbReference type="InterPro" id="IPR013783">
    <property type="entry name" value="Ig-like_fold"/>
</dbReference>
<keyword evidence="10" id="KW-0804">Transcription</keyword>
<evidence type="ECO:0000313" key="17">
    <source>
        <dbReference type="Proteomes" id="UP000223913"/>
    </source>
</evidence>
<evidence type="ECO:0000256" key="2">
    <source>
        <dbReference type="ARBA" id="ARBA00012438"/>
    </source>
</evidence>
<dbReference type="InterPro" id="IPR018060">
    <property type="entry name" value="HTH_AraC"/>
</dbReference>
<dbReference type="SUPFAM" id="SSF52172">
    <property type="entry name" value="CheY-like"/>
    <property type="match status" value="1"/>
</dbReference>
<dbReference type="SUPFAM" id="SSF55874">
    <property type="entry name" value="ATPase domain of HSP90 chaperone/DNA topoisomerase II/histidine kinase"/>
    <property type="match status" value="1"/>
</dbReference>
<dbReference type="Pfam" id="PF12833">
    <property type="entry name" value="HTH_18"/>
    <property type="match status" value="1"/>
</dbReference>
<dbReference type="Gene3D" id="2.60.40.10">
    <property type="entry name" value="Immunoglobulins"/>
    <property type="match status" value="1"/>
</dbReference>
<keyword evidence="8" id="KW-0238">DNA-binding</keyword>
<dbReference type="PROSITE" id="PS50110">
    <property type="entry name" value="RESPONSE_REGULATORY"/>
    <property type="match status" value="1"/>
</dbReference>
<dbReference type="Gene3D" id="1.10.287.130">
    <property type="match status" value="1"/>
</dbReference>
<comment type="catalytic activity">
    <reaction evidence="1">
        <text>ATP + protein L-histidine = ADP + protein N-phospho-L-histidine.</text>
        <dbReference type="EC" id="2.7.13.3"/>
    </reaction>
</comment>
<evidence type="ECO:0000313" key="16">
    <source>
        <dbReference type="EMBL" id="PHN06677.1"/>
    </source>
</evidence>
<dbReference type="Pfam" id="PF02518">
    <property type="entry name" value="HATPase_c"/>
    <property type="match status" value="1"/>
</dbReference>
<dbReference type="InterPro" id="IPR005467">
    <property type="entry name" value="His_kinase_dom"/>
</dbReference>
<evidence type="ECO:0000256" key="10">
    <source>
        <dbReference type="ARBA" id="ARBA00023163"/>
    </source>
</evidence>
<sequence length="729" mass="82800">MGACISARGRVLAIVDPVALKASLSSDTTVQIYLTELGYFDKQKGAEVVQTNNFEQIGQLEISPERPYLHLKFGLSTYLESQNNRYAYMLEGKDDDWHFLGTQPELNISRLPPGKYRLLIKGVDFRNNWTSTPLAINIHAREFFYKQPWFYLLAALPFIAFGLIWARNKQQEARRLEKEVALRTRKIRDDKAVIEQQAAELRQLDTMKSRFFTNISHELRTPITLIKAPLEHLIQNDGTSLESRIRRSLSMVLNNAGKLGRLVEELLELSSLEAQKATLKKTSTPLVLFCRQLFSAYESGAALKDIDYRFHTELEEEAHFLIDRKRLEKIINNLLSNALKFTPNGGKIRMSLTRENAQLLIDVQDSGRGIPPEDMAHLFDRYFQTRRDDIATEGGTGIGLALSRELALLMEGDLTVESEWGAGARFSLRFPAIVAMPTEDSRAFVPHIGDTTEGERAAVIAAAHPTPNGSKTKILIVEDNPDMQEFIHHLLAGHYECILANHGAEAWTWLEEEDPRIMDIALILSDVMMPEMDGYTLLEKIKAHERWQLLPVIMLTARSAEEDKLQALRMGVDDYLLKPFSPAELLVRIKNLISNYQVRKEIASREVAPVGKIDIEFAAEFAPANQIWLQEVESAAKEALKKEIKLTAAFIAGKVFLSERQFARKLKKLSGLTPNEYIQEVKLQKARQLLEQQVYTTVNEVARVSGYSSGSYLTRIYQERFGKKPGDYF</sequence>
<dbReference type="Gene3D" id="3.40.50.2300">
    <property type="match status" value="1"/>
</dbReference>
<feature type="domain" description="HTH araC/xylS-type" evidence="13">
    <location>
        <begin position="630"/>
        <end position="729"/>
    </location>
</feature>
<dbReference type="Pfam" id="PF00072">
    <property type="entry name" value="Response_reg"/>
    <property type="match status" value="1"/>
</dbReference>
<dbReference type="GO" id="GO:0000155">
    <property type="term" value="F:phosphorelay sensor kinase activity"/>
    <property type="evidence" value="ECO:0007669"/>
    <property type="project" value="InterPro"/>
</dbReference>
<dbReference type="SUPFAM" id="SSF47384">
    <property type="entry name" value="Homodimeric domain of signal transducing histidine kinase"/>
    <property type="match status" value="1"/>
</dbReference>
<keyword evidence="6" id="KW-0902">Two-component regulatory system</keyword>
<dbReference type="EMBL" id="PDUD01000017">
    <property type="protein sequence ID" value="PHN06677.1"/>
    <property type="molecule type" value="Genomic_DNA"/>
</dbReference>
<evidence type="ECO:0000256" key="4">
    <source>
        <dbReference type="ARBA" id="ARBA00022679"/>
    </source>
</evidence>
<keyword evidence="12" id="KW-0812">Transmembrane</keyword>
<evidence type="ECO:0000259" key="13">
    <source>
        <dbReference type="PROSITE" id="PS01124"/>
    </source>
</evidence>
<dbReference type="FunFam" id="3.30.565.10:FF:000006">
    <property type="entry name" value="Sensor histidine kinase WalK"/>
    <property type="match status" value="1"/>
</dbReference>
<gene>
    <name evidence="16" type="ORF">CRP01_10295</name>
</gene>
<proteinExistence type="predicted"/>
<dbReference type="Pfam" id="PF00512">
    <property type="entry name" value="HisKA"/>
    <property type="match status" value="1"/>
</dbReference>
<evidence type="ECO:0000256" key="9">
    <source>
        <dbReference type="ARBA" id="ARBA00023136"/>
    </source>
</evidence>
<dbReference type="AlphaFoldDB" id="A0A2D0NDY2"/>
<feature type="transmembrane region" description="Helical" evidence="12">
    <location>
        <begin position="149"/>
        <end position="166"/>
    </location>
</feature>
<dbReference type="InterPro" id="IPR011123">
    <property type="entry name" value="Y_Y_Y"/>
</dbReference>
<keyword evidence="7" id="KW-0805">Transcription regulation</keyword>
<evidence type="ECO:0000256" key="7">
    <source>
        <dbReference type="ARBA" id="ARBA00023015"/>
    </source>
</evidence>
<dbReference type="InterPro" id="IPR004358">
    <property type="entry name" value="Sig_transdc_His_kin-like_C"/>
</dbReference>
<evidence type="ECO:0000256" key="5">
    <source>
        <dbReference type="ARBA" id="ARBA00022777"/>
    </source>
</evidence>
<dbReference type="Gene3D" id="3.30.565.10">
    <property type="entry name" value="Histidine kinase-like ATPase, C-terminal domain"/>
    <property type="match status" value="1"/>
</dbReference>
<dbReference type="CDD" id="cd00082">
    <property type="entry name" value="HisKA"/>
    <property type="match status" value="1"/>
</dbReference>
<dbReference type="SMART" id="SM00342">
    <property type="entry name" value="HTH_ARAC"/>
    <property type="match status" value="1"/>
</dbReference>
<dbReference type="PROSITE" id="PS00041">
    <property type="entry name" value="HTH_ARAC_FAMILY_1"/>
    <property type="match status" value="1"/>
</dbReference>
<dbReference type="InterPro" id="IPR001789">
    <property type="entry name" value="Sig_transdc_resp-reg_receiver"/>
</dbReference>
<comment type="caution">
    <text evidence="16">The sequence shown here is derived from an EMBL/GenBank/DDBJ whole genome shotgun (WGS) entry which is preliminary data.</text>
</comment>
<dbReference type="GO" id="GO:0003700">
    <property type="term" value="F:DNA-binding transcription factor activity"/>
    <property type="evidence" value="ECO:0007669"/>
    <property type="project" value="InterPro"/>
</dbReference>
<dbReference type="SMART" id="SM00448">
    <property type="entry name" value="REC"/>
    <property type="match status" value="1"/>
</dbReference>
<evidence type="ECO:0000256" key="3">
    <source>
        <dbReference type="ARBA" id="ARBA00022553"/>
    </source>
</evidence>
<dbReference type="SUPFAM" id="SSF46689">
    <property type="entry name" value="Homeodomain-like"/>
    <property type="match status" value="1"/>
</dbReference>